<evidence type="ECO:0000313" key="10">
    <source>
        <dbReference type="Proteomes" id="UP001174694"/>
    </source>
</evidence>
<keyword evidence="2" id="KW-0813">Transport</keyword>
<feature type="transmembrane region" description="Helical" evidence="7">
    <location>
        <begin position="210"/>
        <end position="231"/>
    </location>
</feature>
<dbReference type="InterPro" id="IPR011701">
    <property type="entry name" value="MFS"/>
</dbReference>
<comment type="subcellular location">
    <subcellularLocation>
        <location evidence="1">Membrane</location>
        <topology evidence="1">Multi-pass membrane protein</topology>
    </subcellularLocation>
</comment>
<feature type="transmembrane region" description="Helical" evidence="7">
    <location>
        <begin position="316"/>
        <end position="335"/>
    </location>
</feature>
<organism evidence="9 10">
    <name type="scientific">Pleurostoma richardsiae</name>
    <dbReference type="NCBI Taxonomy" id="41990"/>
    <lineage>
        <taxon>Eukaryota</taxon>
        <taxon>Fungi</taxon>
        <taxon>Dikarya</taxon>
        <taxon>Ascomycota</taxon>
        <taxon>Pezizomycotina</taxon>
        <taxon>Sordariomycetes</taxon>
        <taxon>Sordariomycetidae</taxon>
        <taxon>Calosphaeriales</taxon>
        <taxon>Pleurostomataceae</taxon>
        <taxon>Pleurostoma</taxon>
    </lineage>
</organism>
<dbReference type="FunFam" id="1.20.1250.20:FF:000068">
    <property type="entry name" value="MFS general substrate transporter"/>
    <property type="match status" value="1"/>
</dbReference>
<evidence type="ECO:0000259" key="8">
    <source>
        <dbReference type="PROSITE" id="PS50850"/>
    </source>
</evidence>
<protein>
    <submittedName>
        <fullName evidence="9">MFS transporter</fullName>
    </submittedName>
</protein>
<keyword evidence="3 7" id="KW-0812">Transmembrane</keyword>
<dbReference type="GO" id="GO:0022857">
    <property type="term" value="F:transmembrane transporter activity"/>
    <property type="evidence" value="ECO:0007669"/>
    <property type="project" value="InterPro"/>
</dbReference>
<gene>
    <name evidence="9" type="ORF">NKR23_g5252</name>
</gene>
<feature type="domain" description="Major facilitator superfamily (MFS) profile" evidence="8">
    <location>
        <begin position="50"/>
        <end position="455"/>
    </location>
</feature>
<keyword evidence="5 7" id="KW-0472">Membrane</keyword>
<dbReference type="Pfam" id="PF07690">
    <property type="entry name" value="MFS_1"/>
    <property type="match status" value="1"/>
</dbReference>
<dbReference type="PROSITE" id="PS50850">
    <property type="entry name" value="MFS"/>
    <property type="match status" value="1"/>
</dbReference>
<keyword evidence="4 7" id="KW-1133">Transmembrane helix</keyword>
<feature type="transmembrane region" description="Helical" evidence="7">
    <location>
        <begin position="176"/>
        <end position="198"/>
    </location>
</feature>
<dbReference type="InterPro" id="IPR036259">
    <property type="entry name" value="MFS_trans_sf"/>
</dbReference>
<keyword evidence="10" id="KW-1185">Reference proteome</keyword>
<evidence type="ECO:0000256" key="5">
    <source>
        <dbReference type="ARBA" id="ARBA00023136"/>
    </source>
</evidence>
<dbReference type="FunFam" id="1.20.1250.20:FF:000018">
    <property type="entry name" value="MFS transporter permease"/>
    <property type="match status" value="1"/>
</dbReference>
<feature type="transmembrane region" description="Helical" evidence="7">
    <location>
        <begin position="429"/>
        <end position="452"/>
    </location>
</feature>
<dbReference type="EMBL" id="JANBVO010000014">
    <property type="protein sequence ID" value="KAJ9145499.1"/>
    <property type="molecule type" value="Genomic_DNA"/>
</dbReference>
<evidence type="ECO:0000313" key="9">
    <source>
        <dbReference type="EMBL" id="KAJ9145499.1"/>
    </source>
</evidence>
<dbReference type="PANTHER" id="PTHR43791">
    <property type="entry name" value="PERMEASE-RELATED"/>
    <property type="match status" value="1"/>
</dbReference>
<dbReference type="GO" id="GO:0016020">
    <property type="term" value="C:membrane"/>
    <property type="evidence" value="ECO:0007669"/>
    <property type="project" value="UniProtKB-SubCell"/>
</dbReference>
<dbReference type="SUPFAM" id="SSF103473">
    <property type="entry name" value="MFS general substrate transporter"/>
    <property type="match status" value="1"/>
</dbReference>
<proteinExistence type="inferred from homology"/>
<dbReference type="Gene3D" id="1.20.1250.20">
    <property type="entry name" value="MFS general substrate transporter like domains"/>
    <property type="match status" value="2"/>
</dbReference>
<feature type="transmembrane region" description="Helical" evidence="7">
    <location>
        <begin position="42"/>
        <end position="63"/>
    </location>
</feature>
<feature type="transmembrane region" description="Helical" evidence="7">
    <location>
        <begin position="116"/>
        <end position="136"/>
    </location>
</feature>
<feature type="transmembrane region" description="Helical" evidence="7">
    <location>
        <begin position="291"/>
        <end position="310"/>
    </location>
</feature>
<comment type="similarity">
    <text evidence="6">Belongs to the major facilitator superfamily. Allantoate permease family.</text>
</comment>
<feature type="transmembrane region" description="Helical" evidence="7">
    <location>
        <begin position="370"/>
        <end position="390"/>
    </location>
</feature>
<evidence type="ECO:0000256" key="7">
    <source>
        <dbReference type="SAM" id="Phobius"/>
    </source>
</evidence>
<name>A0AA38VU62_9PEZI</name>
<dbReference type="Proteomes" id="UP001174694">
    <property type="component" value="Unassembled WGS sequence"/>
</dbReference>
<dbReference type="InterPro" id="IPR020846">
    <property type="entry name" value="MFS_dom"/>
</dbReference>
<dbReference type="AlphaFoldDB" id="A0AA38VU62"/>
<feature type="transmembrane region" description="Helical" evidence="7">
    <location>
        <begin position="142"/>
        <end position="164"/>
    </location>
</feature>
<evidence type="ECO:0000256" key="1">
    <source>
        <dbReference type="ARBA" id="ARBA00004141"/>
    </source>
</evidence>
<dbReference type="PANTHER" id="PTHR43791:SF24">
    <property type="entry name" value="NICOTINIC ACID PLASMA MEMBRANE TRANSPORTER"/>
    <property type="match status" value="1"/>
</dbReference>
<evidence type="ECO:0000256" key="4">
    <source>
        <dbReference type="ARBA" id="ARBA00022989"/>
    </source>
</evidence>
<evidence type="ECO:0000256" key="2">
    <source>
        <dbReference type="ARBA" id="ARBA00022448"/>
    </source>
</evidence>
<feature type="transmembrane region" description="Helical" evidence="7">
    <location>
        <begin position="347"/>
        <end position="364"/>
    </location>
</feature>
<comment type="caution">
    <text evidence="9">The sequence shown here is derived from an EMBL/GenBank/DDBJ whole genome shotgun (WGS) entry which is preliminary data.</text>
</comment>
<accession>A0AA38VU62</accession>
<sequence length="487" mass="53553">MANDISEKTHPVSGDSDVDDTVVAAPAAESVETIDPAEERKLLLKLDMAFVPIIMVVYLSCFLDRSNIGNVKVAGMPADIHASANEISAAVSIFYATYVTFEAPWAIALKRLTPRLVITFLCIVWSLTTIFSGFITSIGGMYAARLVLGACEGGLFPGLNLYLTMVYKREEQAKRVSYLFVCTALSGAFGGLLAYVILKMDGVGGYAGWRWVYIIEGIFSIVVAAAVWFGLPNDPSNAYFLNDREKHLMRVRAVQRAQYMGSEEFSWDEIKIELMDPKLYLSGAIQFCQDILLYGFSTFLPSIIVSMGYSSLEAQYLTIPVYILGGACFLTFAFISDHLSLRSPFILLANIFGIVGYILILCPTPNGVKFFGTFLCAIAVYNGPGLNLTWLNVNVAPHYRRAAAIGFQQTMGNTAGIVAGQIYRKAPYVLGNAFSIGALGVAQMLIVAKYLYVRRCNTQKAKIAKGEMTDNRKVTTGDRELDFKYHL</sequence>
<evidence type="ECO:0000256" key="3">
    <source>
        <dbReference type="ARBA" id="ARBA00022692"/>
    </source>
</evidence>
<evidence type="ECO:0000256" key="6">
    <source>
        <dbReference type="ARBA" id="ARBA00037968"/>
    </source>
</evidence>
<reference evidence="9" key="1">
    <citation type="submission" date="2022-07" db="EMBL/GenBank/DDBJ databases">
        <title>Fungi with potential for degradation of polypropylene.</title>
        <authorList>
            <person name="Gostincar C."/>
        </authorList>
    </citation>
    <scope>NUCLEOTIDE SEQUENCE</scope>
    <source>
        <strain evidence="9">EXF-13308</strain>
    </source>
</reference>